<comment type="caution">
    <text evidence="2">The sequence shown here is derived from an EMBL/GenBank/DDBJ whole genome shotgun (WGS) entry which is preliminary data.</text>
</comment>
<accession>M8D3Y9</accession>
<sequence>MAKPDNRSDNVEKLQEMIQNSMENMRETRDYLNAHGDEISAEEKANLQQKNERREESIEDFRSEIKDEASQME</sequence>
<keyword evidence="3" id="KW-1185">Reference proteome</keyword>
<proteinExistence type="inferred from homology"/>
<dbReference type="Pfam" id="PF19824">
    <property type="entry name" value="Tlp"/>
    <property type="match status" value="1"/>
</dbReference>
<evidence type="ECO:0000313" key="2">
    <source>
        <dbReference type="EMBL" id="EMT50974.1"/>
    </source>
</evidence>
<evidence type="ECO:0000256" key="1">
    <source>
        <dbReference type="SAM" id="MobiDB-lite"/>
    </source>
</evidence>
<dbReference type="EMBL" id="APBN01000011">
    <property type="protein sequence ID" value="EMT50974.1"/>
    <property type="molecule type" value="Genomic_DNA"/>
</dbReference>
<dbReference type="RefSeq" id="WP_003390511.1">
    <property type="nucleotide sequence ID" value="NZ_APBN01000011.1"/>
</dbReference>
<evidence type="ECO:0000313" key="3">
    <source>
        <dbReference type="Proteomes" id="UP000012081"/>
    </source>
</evidence>
<reference evidence="2 3" key="1">
    <citation type="submission" date="2013-03" db="EMBL/GenBank/DDBJ databases">
        <title>Assembly of a new bacterial strain Brevibacillus borstelensis AK1.</title>
        <authorList>
            <person name="Rajan I."/>
            <person name="PoliReddy D."/>
            <person name="Sugumar T."/>
            <person name="Rathinam K."/>
            <person name="Alqarawi S."/>
            <person name="Khalil A.B."/>
            <person name="Sivakumar N."/>
        </authorList>
    </citation>
    <scope>NUCLEOTIDE SEQUENCE [LARGE SCALE GENOMIC DNA]</scope>
    <source>
        <strain evidence="2 3">AK1</strain>
    </source>
</reference>
<feature type="region of interest" description="Disordered" evidence="1">
    <location>
        <begin position="43"/>
        <end position="73"/>
    </location>
</feature>
<gene>
    <name evidence="2" type="ORF">I532_20251</name>
</gene>
<dbReference type="InterPro" id="IPR017524">
    <property type="entry name" value="SASP_thioredoxin-like"/>
</dbReference>
<organism evidence="2 3">
    <name type="scientific">Brevibacillus borstelensis AK1</name>
    <dbReference type="NCBI Taxonomy" id="1300222"/>
    <lineage>
        <taxon>Bacteria</taxon>
        <taxon>Bacillati</taxon>
        <taxon>Bacillota</taxon>
        <taxon>Bacilli</taxon>
        <taxon>Bacillales</taxon>
        <taxon>Paenibacillaceae</taxon>
        <taxon>Brevibacillus</taxon>
    </lineage>
</organism>
<dbReference type="HAMAP" id="MF_01506">
    <property type="entry name" value="Tlp"/>
    <property type="match status" value="1"/>
</dbReference>
<dbReference type="STRING" id="1300222.I532_20251"/>
<dbReference type="OrthoDB" id="1799076at2"/>
<dbReference type="PATRIC" id="fig|1300222.3.peg.4258"/>
<dbReference type="AlphaFoldDB" id="M8D3Y9"/>
<protein>
    <submittedName>
        <fullName evidence="2">Small acid-soluble spore protein Tlp</fullName>
    </submittedName>
</protein>
<name>M8D3Y9_9BACL</name>
<dbReference type="Proteomes" id="UP000012081">
    <property type="component" value="Unassembled WGS sequence"/>
</dbReference>
<dbReference type="GeneID" id="89499665"/>
<dbReference type="NCBIfam" id="TIGR03090">
    <property type="entry name" value="SASP_tlp"/>
    <property type="match status" value="1"/>
</dbReference>